<dbReference type="EMBL" id="KV448552">
    <property type="protein sequence ID" value="OAX34927.1"/>
    <property type="molecule type" value="Genomic_DNA"/>
</dbReference>
<name>A0A1B7MQR4_9AGAM</name>
<evidence type="ECO:0000313" key="3">
    <source>
        <dbReference type="Proteomes" id="UP000092154"/>
    </source>
</evidence>
<dbReference type="Proteomes" id="UP000092154">
    <property type="component" value="Unassembled WGS sequence"/>
</dbReference>
<evidence type="ECO:0000256" key="1">
    <source>
        <dbReference type="SAM" id="MobiDB-lite"/>
    </source>
</evidence>
<evidence type="ECO:0000313" key="2">
    <source>
        <dbReference type="EMBL" id="OAX34927.1"/>
    </source>
</evidence>
<dbReference type="InParanoid" id="A0A1B7MQR4"/>
<dbReference type="AlphaFoldDB" id="A0A1B7MQR4"/>
<feature type="compositionally biased region" description="Basic and acidic residues" evidence="1">
    <location>
        <begin position="220"/>
        <end position="229"/>
    </location>
</feature>
<proteinExistence type="predicted"/>
<feature type="compositionally biased region" description="Polar residues" evidence="1">
    <location>
        <begin position="188"/>
        <end position="201"/>
    </location>
</feature>
<keyword evidence="3" id="KW-1185">Reference proteome</keyword>
<accession>A0A1B7MQR4</accession>
<feature type="compositionally biased region" description="Polar residues" evidence="1">
    <location>
        <begin position="150"/>
        <end position="178"/>
    </location>
</feature>
<feature type="region of interest" description="Disordered" evidence="1">
    <location>
        <begin position="138"/>
        <end position="236"/>
    </location>
</feature>
<protein>
    <submittedName>
        <fullName evidence="2">Uncharacterized protein</fullName>
    </submittedName>
</protein>
<dbReference type="OrthoDB" id="2688811at2759"/>
<gene>
    <name evidence="2" type="ORF">K503DRAFT_410139</name>
</gene>
<organism evidence="2 3">
    <name type="scientific">Rhizopogon vinicolor AM-OR11-026</name>
    <dbReference type="NCBI Taxonomy" id="1314800"/>
    <lineage>
        <taxon>Eukaryota</taxon>
        <taxon>Fungi</taxon>
        <taxon>Dikarya</taxon>
        <taxon>Basidiomycota</taxon>
        <taxon>Agaricomycotina</taxon>
        <taxon>Agaricomycetes</taxon>
        <taxon>Agaricomycetidae</taxon>
        <taxon>Boletales</taxon>
        <taxon>Suillineae</taxon>
        <taxon>Rhizopogonaceae</taxon>
        <taxon>Rhizopogon</taxon>
    </lineage>
</organism>
<sequence>MPRSFNRVNSPHIQNINQFAVAPTPSFPPHGYITSSSPVEGNLPYRGQAVTQGQSSASTLNYPLSSPSNYLQINAAVPAMAEHANAFSYSAPAGTPDNGTQVTSSVTMWPPHAYPAPDPCHNSNDLRNALYYNPTEASTASRPYDIPAMGNNSRLPFSPQMQSSNTRTPDGLQQSSASYYPGADVFRSQPNVPTTSTSQPGRSHGNHLNHPSYQPPLRSFHGENPHEGSMHNSSRSHTQQSRTCCWLHENNVLCGFEGSMDALKAHFVNSHLSGPQDAQITCLWNPCHYSRRGKPEIHTMRRDSAWRHVLEKHLLVKYRKKA</sequence>
<reference evidence="2 3" key="1">
    <citation type="submission" date="2016-06" db="EMBL/GenBank/DDBJ databases">
        <title>Comparative genomics of the ectomycorrhizal sister species Rhizopogon vinicolor and Rhizopogon vesiculosus (Basidiomycota: Boletales) reveals a divergence of the mating type B locus.</title>
        <authorList>
            <consortium name="DOE Joint Genome Institute"/>
            <person name="Mujic A.B."/>
            <person name="Kuo A."/>
            <person name="Tritt A."/>
            <person name="Lipzen A."/>
            <person name="Chen C."/>
            <person name="Johnson J."/>
            <person name="Sharma A."/>
            <person name="Barry K."/>
            <person name="Grigoriev I.V."/>
            <person name="Spatafora J.W."/>
        </authorList>
    </citation>
    <scope>NUCLEOTIDE SEQUENCE [LARGE SCALE GENOMIC DNA]</scope>
    <source>
        <strain evidence="2 3">AM-OR11-026</strain>
    </source>
</reference>